<protein>
    <submittedName>
        <fullName evidence="1">Uncharacterized protein</fullName>
    </submittedName>
</protein>
<comment type="caution">
    <text evidence="1">The sequence shown here is derived from an EMBL/GenBank/DDBJ whole genome shotgun (WGS) entry which is preliminary data.</text>
</comment>
<gene>
    <name evidence="1" type="ORF">LITE_LOCUS2008</name>
</gene>
<name>A0AAV0H2C1_9ROSI</name>
<dbReference type="Proteomes" id="UP001154282">
    <property type="component" value="Unassembled WGS sequence"/>
</dbReference>
<evidence type="ECO:0000313" key="2">
    <source>
        <dbReference type="Proteomes" id="UP001154282"/>
    </source>
</evidence>
<dbReference type="EMBL" id="CAMGYJ010000002">
    <property type="protein sequence ID" value="CAI0378758.1"/>
    <property type="molecule type" value="Genomic_DNA"/>
</dbReference>
<evidence type="ECO:0000313" key="1">
    <source>
        <dbReference type="EMBL" id="CAI0378758.1"/>
    </source>
</evidence>
<keyword evidence="2" id="KW-1185">Reference proteome</keyword>
<organism evidence="1 2">
    <name type="scientific">Linum tenue</name>
    <dbReference type="NCBI Taxonomy" id="586396"/>
    <lineage>
        <taxon>Eukaryota</taxon>
        <taxon>Viridiplantae</taxon>
        <taxon>Streptophyta</taxon>
        <taxon>Embryophyta</taxon>
        <taxon>Tracheophyta</taxon>
        <taxon>Spermatophyta</taxon>
        <taxon>Magnoliopsida</taxon>
        <taxon>eudicotyledons</taxon>
        <taxon>Gunneridae</taxon>
        <taxon>Pentapetalae</taxon>
        <taxon>rosids</taxon>
        <taxon>fabids</taxon>
        <taxon>Malpighiales</taxon>
        <taxon>Linaceae</taxon>
        <taxon>Linum</taxon>
    </lineage>
</organism>
<proteinExistence type="predicted"/>
<sequence length="151" mass="17139">MCNESFYIGFCCLAAQLCEFDARGWHIVSSSGWCAADQFCLLEFWEYSWVPLSFDVYLLFFQNGEGTAHLIRFGLGESWGFRFSLLRLSNSTTNFFSFSFAFDCFFRVGFSNPSSRALIFSFCSLQGGAGTVRSVCPFCLPCYTWSTESQV</sequence>
<reference evidence="1" key="1">
    <citation type="submission" date="2022-08" db="EMBL/GenBank/DDBJ databases">
        <authorList>
            <person name="Gutierrez-Valencia J."/>
        </authorList>
    </citation>
    <scope>NUCLEOTIDE SEQUENCE</scope>
</reference>
<dbReference type="AlphaFoldDB" id="A0AAV0H2C1"/>
<accession>A0AAV0H2C1</accession>